<feature type="compositionally biased region" description="Polar residues" evidence="1">
    <location>
        <begin position="83"/>
        <end position="93"/>
    </location>
</feature>
<keyword evidence="3" id="KW-1185">Reference proteome</keyword>
<evidence type="ECO:0000256" key="1">
    <source>
        <dbReference type="SAM" id="MobiDB-lite"/>
    </source>
</evidence>
<feature type="compositionally biased region" description="Pro residues" evidence="1">
    <location>
        <begin position="248"/>
        <end position="265"/>
    </location>
</feature>
<proteinExistence type="predicted"/>
<feature type="compositionally biased region" description="Basic and acidic residues" evidence="1">
    <location>
        <begin position="162"/>
        <end position="176"/>
    </location>
</feature>
<evidence type="ECO:0000313" key="2">
    <source>
        <dbReference type="EMBL" id="CAL4062238.1"/>
    </source>
</evidence>
<evidence type="ECO:0000313" key="3">
    <source>
        <dbReference type="Proteomes" id="UP001497623"/>
    </source>
</evidence>
<reference evidence="2 3" key="1">
    <citation type="submission" date="2024-05" db="EMBL/GenBank/DDBJ databases">
        <authorList>
            <person name="Wallberg A."/>
        </authorList>
    </citation>
    <scope>NUCLEOTIDE SEQUENCE [LARGE SCALE GENOMIC DNA]</scope>
</reference>
<feature type="compositionally biased region" description="Polar residues" evidence="1">
    <location>
        <begin position="177"/>
        <end position="190"/>
    </location>
</feature>
<feature type="compositionally biased region" description="Low complexity" evidence="1">
    <location>
        <begin position="140"/>
        <end position="149"/>
    </location>
</feature>
<feature type="compositionally biased region" description="Low complexity" evidence="1">
    <location>
        <begin position="266"/>
        <end position="275"/>
    </location>
</feature>
<dbReference type="EMBL" id="CAXKWB010000784">
    <property type="protein sequence ID" value="CAL4062238.1"/>
    <property type="molecule type" value="Genomic_DNA"/>
</dbReference>
<sequence>MTETQYTQGLNGDLQDHENISRESSDDEECARACEDAAIDPKPLNRCHDLDDMRSHSPGERRRSSIGEVGVPTGKKAPPRQWPPTSSTSQVTIPSKPLVRRGSLKGKVWPPPGYSESQNAQMASDAAGAKGRKGPPRQWPPLRRGSSSYSPPPMSPTLALISDDKRESSILDHSHVTDSQNNDSEVQSGELQYDRDDDDRACDISGDTDAQNSCHILEEEEDEATNREGHLLPPDSQMACRTPITMSPSPPATPDPRSDPSPSPTGSPRSESPIR</sequence>
<name>A0AAV2PNV4_MEGNR</name>
<dbReference type="Proteomes" id="UP001497623">
    <property type="component" value="Unassembled WGS sequence"/>
</dbReference>
<feature type="compositionally biased region" description="Basic and acidic residues" evidence="1">
    <location>
        <begin position="46"/>
        <end position="65"/>
    </location>
</feature>
<feature type="compositionally biased region" description="Basic and acidic residues" evidence="1">
    <location>
        <begin position="14"/>
        <end position="35"/>
    </location>
</feature>
<protein>
    <submittedName>
        <fullName evidence="2">Uncharacterized protein</fullName>
    </submittedName>
</protein>
<feature type="non-terminal residue" evidence="2">
    <location>
        <position position="275"/>
    </location>
</feature>
<organism evidence="2 3">
    <name type="scientific">Meganyctiphanes norvegica</name>
    <name type="common">Northern krill</name>
    <name type="synonym">Thysanopoda norvegica</name>
    <dbReference type="NCBI Taxonomy" id="48144"/>
    <lineage>
        <taxon>Eukaryota</taxon>
        <taxon>Metazoa</taxon>
        <taxon>Ecdysozoa</taxon>
        <taxon>Arthropoda</taxon>
        <taxon>Crustacea</taxon>
        <taxon>Multicrustacea</taxon>
        <taxon>Malacostraca</taxon>
        <taxon>Eumalacostraca</taxon>
        <taxon>Eucarida</taxon>
        <taxon>Euphausiacea</taxon>
        <taxon>Euphausiidae</taxon>
        <taxon>Meganyctiphanes</taxon>
    </lineage>
</organism>
<dbReference type="AlphaFoldDB" id="A0AAV2PNV4"/>
<feature type="region of interest" description="Disordered" evidence="1">
    <location>
        <begin position="1"/>
        <end position="275"/>
    </location>
</feature>
<gene>
    <name evidence="2" type="ORF">MNOR_LOCUS2537</name>
</gene>
<comment type="caution">
    <text evidence="2">The sequence shown here is derived from an EMBL/GenBank/DDBJ whole genome shotgun (WGS) entry which is preliminary data.</text>
</comment>
<accession>A0AAV2PNV4</accession>
<feature type="compositionally biased region" description="Polar residues" evidence="1">
    <location>
        <begin position="1"/>
        <end position="10"/>
    </location>
</feature>